<protein>
    <submittedName>
        <fullName evidence="1">Uncharacterized protein</fullName>
    </submittedName>
</protein>
<gene>
    <name evidence="1" type="ORF">NECAME_09504</name>
</gene>
<proteinExistence type="predicted"/>
<keyword evidence="2" id="KW-1185">Reference proteome</keyword>
<feature type="non-terminal residue" evidence="1">
    <location>
        <position position="80"/>
    </location>
</feature>
<accession>W2TDN0</accession>
<dbReference type="KEGG" id="nai:NECAME_09504"/>
<dbReference type="OrthoDB" id="5835829at2759"/>
<name>W2TDN0_NECAM</name>
<organism evidence="1 2">
    <name type="scientific">Necator americanus</name>
    <name type="common">Human hookworm</name>
    <dbReference type="NCBI Taxonomy" id="51031"/>
    <lineage>
        <taxon>Eukaryota</taxon>
        <taxon>Metazoa</taxon>
        <taxon>Ecdysozoa</taxon>
        <taxon>Nematoda</taxon>
        <taxon>Chromadorea</taxon>
        <taxon>Rhabditida</taxon>
        <taxon>Rhabditina</taxon>
        <taxon>Rhabditomorpha</taxon>
        <taxon>Strongyloidea</taxon>
        <taxon>Ancylostomatidae</taxon>
        <taxon>Bunostominae</taxon>
        <taxon>Necator</taxon>
    </lineage>
</organism>
<reference evidence="2" key="1">
    <citation type="journal article" date="2014" name="Nat. Genet.">
        <title>Genome of the human hookworm Necator americanus.</title>
        <authorList>
            <person name="Tang Y.T."/>
            <person name="Gao X."/>
            <person name="Rosa B.A."/>
            <person name="Abubucker S."/>
            <person name="Hallsworth-Pepin K."/>
            <person name="Martin J."/>
            <person name="Tyagi R."/>
            <person name="Heizer E."/>
            <person name="Zhang X."/>
            <person name="Bhonagiri-Palsikar V."/>
            <person name="Minx P."/>
            <person name="Warren W.C."/>
            <person name="Wang Q."/>
            <person name="Zhan B."/>
            <person name="Hotez P.J."/>
            <person name="Sternberg P.W."/>
            <person name="Dougall A."/>
            <person name="Gaze S.T."/>
            <person name="Mulvenna J."/>
            <person name="Sotillo J."/>
            <person name="Ranganathan S."/>
            <person name="Rabelo E.M."/>
            <person name="Wilson R.K."/>
            <person name="Felgner P.L."/>
            <person name="Bethony J."/>
            <person name="Hawdon J.M."/>
            <person name="Gasser R.B."/>
            <person name="Loukas A."/>
            <person name="Mitreva M."/>
        </authorList>
    </citation>
    <scope>NUCLEOTIDE SEQUENCE [LARGE SCALE GENOMIC DNA]</scope>
</reference>
<sequence>MITVRSIAEGKLLPTMRLFEKNLESHWKRASQLSSMLETYRGLHNREQDFWISWTIRHGRKLRGRNLFRMNYIGDDENLF</sequence>
<evidence type="ECO:0000313" key="1">
    <source>
        <dbReference type="EMBL" id="ETN79933.1"/>
    </source>
</evidence>
<dbReference type="Proteomes" id="UP000053676">
    <property type="component" value="Unassembled WGS sequence"/>
</dbReference>
<dbReference type="AlphaFoldDB" id="W2TDN0"/>
<dbReference type="EMBL" id="KI659280">
    <property type="protein sequence ID" value="ETN79933.1"/>
    <property type="molecule type" value="Genomic_DNA"/>
</dbReference>
<evidence type="ECO:0000313" key="2">
    <source>
        <dbReference type="Proteomes" id="UP000053676"/>
    </source>
</evidence>